<organism evidence="2 3">
    <name type="scientific">Fluviicola taffensis (strain DSM 16823 / NCIMB 13979 / RW262)</name>
    <dbReference type="NCBI Taxonomy" id="755732"/>
    <lineage>
        <taxon>Bacteria</taxon>
        <taxon>Pseudomonadati</taxon>
        <taxon>Bacteroidota</taxon>
        <taxon>Flavobacteriia</taxon>
        <taxon>Flavobacteriales</taxon>
        <taxon>Crocinitomicaceae</taxon>
        <taxon>Fluviicola</taxon>
    </lineage>
</organism>
<dbReference type="Pfam" id="PF00027">
    <property type="entry name" value="cNMP_binding"/>
    <property type="match status" value="1"/>
</dbReference>
<evidence type="ECO:0000313" key="3">
    <source>
        <dbReference type="Proteomes" id="UP000007463"/>
    </source>
</evidence>
<dbReference type="CDD" id="cd00038">
    <property type="entry name" value="CAP_ED"/>
    <property type="match status" value="1"/>
</dbReference>
<dbReference type="HOGENOM" id="CLU_075053_9_0_10"/>
<dbReference type="STRING" id="755732.Fluta_3993"/>
<dbReference type="Gene3D" id="2.60.120.10">
    <property type="entry name" value="Jelly Rolls"/>
    <property type="match status" value="1"/>
</dbReference>
<name>F2IIJ4_FLUTR</name>
<dbReference type="eggNOG" id="COG0664">
    <property type="taxonomic scope" value="Bacteria"/>
</dbReference>
<sequence length="194" mass="22758">MELKSYFECFDIFTSGEIDYAISLFSKRKLNKGDYFIQEGQKCSEVAFVQKGIFRSFYASQSGDEITYCFRFPNELIAAYSSFITGNPSVENLQALSPAELLIIQQKDIDLLVKENPKWVTFLRIIAEQNYLELETRVFQLQRDSAQERYQNMLKKQPQYIQQIPLQYLASYLGITQRHLSRIRKQLVFETNVL</sequence>
<reference evidence="3" key="2">
    <citation type="submission" date="2011-02" db="EMBL/GenBank/DDBJ databases">
        <title>The complete genome of Fluviicola taffensis DSM 16823.</title>
        <authorList>
            <consortium name="US DOE Joint Genome Institute (JGI-PGF)"/>
            <person name="Lucas S."/>
            <person name="Copeland A."/>
            <person name="Lapidus A."/>
            <person name="Bruce D."/>
            <person name="Goodwin L."/>
            <person name="Pitluck S."/>
            <person name="Kyrpides N."/>
            <person name="Mavromatis K."/>
            <person name="Ivanova N."/>
            <person name="Mikhailova N."/>
            <person name="Pagani I."/>
            <person name="Chertkov O."/>
            <person name="Detter J.C."/>
            <person name="Han C."/>
            <person name="Tapia R."/>
            <person name="Land M."/>
            <person name="Hauser L."/>
            <person name="Markowitz V."/>
            <person name="Cheng J.-F."/>
            <person name="Hugenholtz P."/>
            <person name="Woyke T."/>
            <person name="Wu D."/>
            <person name="Tindall B."/>
            <person name="Pomrenke H.G."/>
            <person name="Brambilla E."/>
            <person name="Klenk H.-P."/>
            <person name="Eisen J.A."/>
        </authorList>
    </citation>
    <scope>NUCLEOTIDE SEQUENCE [LARGE SCALE GENOMIC DNA]</scope>
    <source>
        <strain evidence="3">DSM 16823 / RW262 / RW262</strain>
    </source>
</reference>
<proteinExistence type="predicted"/>
<accession>F2IIJ4</accession>
<keyword evidence="3" id="KW-1185">Reference proteome</keyword>
<gene>
    <name evidence="2" type="ordered locus">Fluta_3993</name>
</gene>
<dbReference type="InterPro" id="IPR014710">
    <property type="entry name" value="RmlC-like_jellyroll"/>
</dbReference>
<evidence type="ECO:0000259" key="1">
    <source>
        <dbReference type="Pfam" id="PF00027"/>
    </source>
</evidence>
<protein>
    <submittedName>
        <fullName evidence="2">Putative transcriptional regulator, Crp/Fnr family</fullName>
    </submittedName>
</protein>
<dbReference type="AlphaFoldDB" id="F2IIJ4"/>
<dbReference type="RefSeq" id="WP_013688713.1">
    <property type="nucleotide sequence ID" value="NC_015321.1"/>
</dbReference>
<dbReference type="KEGG" id="fte:Fluta_3993"/>
<dbReference type="OrthoDB" id="758145at2"/>
<evidence type="ECO:0000313" key="2">
    <source>
        <dbReference type="EMBL" id="AEA45956.1"/>
    </source>
</evidence>
<reference evidence="2 3" key="1">
    <citation type="journal article" date="2011" name="Stand. Genomic Sci.">
        <title>Complete genome sequence of the gliding freshwater bacterium Fluviicola taffensis type strain (RW262).</title>
        <authorList>
            <person name="Woyke T."/>
            <person name="Chertkov O."/>
            <person name="Lapidus A."/>
            <person name="Nolan M."/>
            <person name="Lucas S."/>
            <person name="Del Rio T.G."/>
            <person name="Tice H."/>
            <person name="Cheng J.F."/>
            <person name="Tapia R."/>
            <person name="Han C."/>
            <person name="Goodwin L."/>
            <person name="Pitluck S."/>
            <person name="Liolios K."/>
            <person name="Pagani I."/>
            <person name="Ivanova N."/>
            <person name="Huntemann M."/>
            <person name="Mavromatis K."/>
            <person name="Mikhailova N."/>
            <person name="Pati A."/>
            <person name="Chen A."/>
            <person name="Palaniappan K."/>
            <person name="Land M."/>
            <person name="Hauser L."/>
            <person name="Brambilla E.M."/>
            <person name="Rohde M."/>
            <person name="Mwirichia R."/>
            <person name="Sikorski J."/>
            <person name="Tindall B.J."/>
            <person name="Goker M."/>
            <person name="Bristow J."/>
            <person name="Eisen J.A."/>
            <person name="Markowitz V."/>
            <person name="Hugenholtz P."/>
            <person name="Klenk H.P."/>
            <person name="Kyrpides N.C."/>
        </authorList>
    </citation>
    <scope>NUCLEOTIDE SEQUENCE [LARGE SCALE GENOMIC DNA]</scope>
    <source>
        <strain evidence="3">DSM 16823 / RW262 / RW262</strain>
    </source>
</reference>
<dbReference type="InterPro" id="IPR018490">
    <property type="entry name" value="cNMP-bd_dom_sf"/>
</dbReference>
<feature type="domain" description="Cyclic nucleotide-binding" evidence="1">
    <location>
        <begin position="28"/>
        <end position="115"/>
    </location>
</feature>
<dbReference type="InterPro" id="IPR000595">
    <property type="entry name" value="cNMP-bd_dom"/>
</dbReference>
<dbReference type="Proteomes" id="UP000007463">
    <property type="component" value="Chromosome"/>
</dbReference>
<dbReference type="SUPFAM" id="SSF51206">
    <property type="entry name" value="cAMP-binding domain-like"/>
    <property type="match status" value="1"/>
</dbReference>
<dbReference type="EMBL" id="CP002542">
    <property type="protein sequence ID" value="AEA45956.1"/>
    <property type="molecule type" value="Genomic_DNA"/>
</dbReference>